<reference evidence="4 5" key="1">
    <citation type="journal article" date="2013" name="Biodegradation">
        <title>Occurrence of 4-tert-butylphenol (4-t-BP) biodegradation in an aquatic sample caused by the presence of Spirodela polyrrhiza and isolation of a 4-t-BP-utilizing bacterium.</title>
        <authorList>
            <person name="Ogata Y."/>
            <person name="Toyama T."/>
            <person name="Yu N."/>
            <person name="Wang X."/>
            <person name="Sei K."/>
            <person name="Ike M."/>
        </authorList>
    </citation>
    <scope>NUCLEOTIDE SEQUENCE [LARGE SCALE GENOMIC DNA]</scope>
    <source>
        <strain evidence="4 5">OMI</strain>
    </source>
</reference>
<comment type="caution">
    <text evidence="4">The sequence shown here is derived from an EMBL/GenBank/DDBJ whole genome shotgun (WGS) entry which is preliminary data.</text>
</comment>
<dbReference type="PANTHER" id="PTHR44591:SF3">
    <property type="entry name" value="RESPONSE REGULATORY DOMAIN-CONTAINING PROTEIN"/>
    <property type="match status" value="1"/>
</dbReference>
<reference evidence="4 5" key="2">
    <citation type="journal article" date="2013" name="Environ. Sci. Technol.">
        <title>The 4-tert-butylphenol-utilizing bacterium Sphingobium fuliginis OMI can degrade bisphenols via phenolic ring hydroxylation and meta-cleavage pathway.</title>
        <authorList>
            <person name="Ogata Y."/>
            <person name="Goda S."/>
            <person name="Toyama T."/>
            <person name="Sei K."/>
            <person name="Ike M."/>
        </authorList>
    </citation>
    <scope>NUCLEOTIDE SEQUENCE [LARGE SCALE GENOMIC DNA]</scope>
    <source>
        <strain evidence="4 5">OMI</strain>
    </source>
</reference>
<gene>
    <name evidence="4" type="ORF">SFOMI_0062</name>
</gene>
<evidence type="ECO:0000259" key="3">
    <source>
        <dbReference type="PROSITE" id="PS50110"/>
    </source>
</evidence>
<proteinExistence type="predicted"/>
<evidence type="ECO:0000256" key="2">
    <source>
        <dbReference type="PROSITE-ProRule" id="PRU00169"/>
    </source>
</evidence>
<feature type="domain" description="Response regulatory" evidence="3">
    <location>
        <begin position="10"/>
        <end position="127"/>
    </location>
</feature>
<feature type="modified residue" description="4-aspartylphosphate" evidence="2">
    <location>
        <position position="60"/>
    </location>
</feature>
<organism evidence="4 5">
    <name type="scientific">Sphingobium fuliginis (strain ATCC 27551)</name>
    <dbReference type="NCBI Taxonomy" id="336203"/>
    <lineage>
        <taxon>Bacteria</taxon>
        <taxon>Pseudomonadati</taxon>
        <taxon>Pseudomonadota</taxon>
        <taxon>Alphaproteobacteria</taxon>
        <taxon>Sphingomonadales</taxon>
        <taxon>Sphingomonadaceae</taxon>
        <taxon>Sphingobium</taxon>
    </lineage>
</organism>
<dbReference type="PROSITE" id="PS50110">
    <property type="entry name" value="RESPONSE_REGULATORY"/>
    <property type="match status" value="1"/>
</dbReference>
<dbReference type="EMBL" id="BEWI01000027">
    <property type="protein sequence ID" value="GAY19543.1"/>
    <property type="molecule type" value="Genomic_DNA"/>
</dbReference>
<dbReference type="AlphaFoldDB" id="A0A292Z9N0"/>
<dbReference type="Gene3D" id="3.40.50.2300">
    <property type="match status" value="1"/>
</dbReference>
<dbReference type="InterPro" id="IPR011006">
    <property type="entry name" value="CheY-like_superfamily"/>
</dbReference>
<evidence type="ECO:0000313" key="5">
    <source>
        <dbReference type="Proteomes" id="UP000221538"/>
    </source>
</evidence>
<dbReference type="SUPFAM" id="SSF52172">
    <property type="entry name" value="CheY-like"/>
    <property type="match status" value="1"/>
</dbReference>
<dbReference type="PANTHER" id="PTHR44591">
    <property type="entry name" value="STRESS RESPONSE REGULATOR PROTEIN 1"/>
    <property type="match status" value="1"/>
</dbReference>
<dbReference type="RefSeq" id="WP_048574866.1">
    <property type="nucleotide sequence ID" value="NZ_BEWI01000027.1"/>
</dbReference>
<dbReference type="Proteomes" id="UP000221538">
    <property type="component" value="Unassembled WGS sequence"/>
</dbReference>
<evidence type="ECO:0000313" key="4">
    <source>
        <dbReference type="EMBL" id="GAY19543.1"/>
    </source>
</evidence>
<protein>
    <recommendedName>
        <fullName evidence="3">Response regulatory domain-containing protein</fullName>
    </recommendedName>
</protein>
<dbReference type="Pfam" id="PF00072">
    <property type="entry name" value="Response_reg"/>
    <property type="match status" value="1"/>
</dbReference>
<accession>A0A292Z9N0</accession>
<keyword evidence="1 2" id="KW-0597">Phosphoprotein</keyword>
<evidence type="ECO:0000256" key="1">
    <source>
        <dbReference type="ARBA" id="ARBA00022553"/>
    </source>
</evidence>
<name>A0A292Z9N0_SPHSA</name>
<dbReference type="GO" id="GO:0000160">
    <property type="term" value="P:phosphorelay signal transduction system"/>
    <property type="evidence" value="ECO:0007669"/>
    <property type="project" value="InterPro"/>
</dbReference>
<sequence>MNETLPHEALVLIIDDVPEIVDELVTMLSLLDIPAIGAGSLPAAMAALESAPLLRAIACDVRLARESGLEILELIARHPHLSTRAYGFVFMTGDSMRPEVTLAHKEYHLLSKPVQPRAFIEILQRMLAAPDASNA</sequence>
<dbReference type="InterPro" id="IPR050595">
    <property type="entry name" value="Bact_response_regulator"/>
</dbReference>
<dbReference type="InterPro" id="IPR001789">
    <property type="entry name" value="Sig_transdc_resp-reg_receiver"/>
</dbReference>